<name>A0A3N5BJD6_9BACI</name>
<sequence length="194" mass="22040">MGLFDIFKKKENNTYHLTLQLNARLLPIDRGEFFEEPINEALESCKCGTTDGGGTMQQATGEIEFCDIEILLKDNSMENVDKLLQIIDRIGVPKGSFLRADGFEQSVGTLEGLALYLNGTELSEEVYQNCDINYVIEKIEEVLDGSGRFYSYWEGPENTALYFYGISFGEMKQRMTSFLSEYPLCQKCRVEQIA</sequence>
<keyword evidence="2" id="KW-1185">Reference proteome</keyword>
<evidence type="ECO:0000313" key="2">
    <source>
        <dbReference type="Proteomes" id="UP000276443"/>
    </source>
</evidence>
<dbReference type="AlphaFoldDB" id="A0A3N5BJD6"/>
<proteinExistence type="predicted"/>
<comment type="caution">
    <text evidence="1">The sequence shown here is derived from an EMBL/GenBank/DDBJ whole genome shotgun (WGS) entry which is preliminary data.</text>
</comment>
<reference evidence="1 2" key="1">
    <citation type="submission" date="2018-11" db="EMBL/GenBank/DDBJ databases">
        <title>Genomic Encyclopedia of Type Strains, Phase IV (KMG-IV): sequencing the most valuable type-strain genomes for metagenomic binning, comparative biology and taxonomic classification.</title>
        <authorList>
            <person name="Goeker M."/>
        </authorList>
    </citation>
    <scope>NUCLEOTIDE SEQUENCE [LARGE SCALE GENOMIC DNA]</scope>
    <source>
        <strain evidence="1 2">DSM 18090</strain>
    </source>
</reference>
<dbReference type="OrthoDB" id="5194749at2"/>
<gene>
    <name evidence="1" type="ORF">EDC24_0271</name>
</gene>
<dbReference type="EMBL" id="RKRF01000007">
    <property type="protein sequence ID" value="RPF55400.1"/>
    <property type="molecule type" value="Genomic_DNA"/>
</dbReference>
<dbReference type="Proteomes" id="UP000276443">
    <property type="component" value="Unassembled WGS sequence"/>
</dbReference>
<evidence type="ECO:0000313" key="1">
    <source>
        <dbReference type="EMBL" id="RPF55400.1"/>
    </source>
</evidence>
<protein>
    <submittedName>
        <fullName evidence="1">Uncharacterized protein</fullName>
    </submittedName>
</protein>
<dbReference type="RefSeq" id="WP_124219065.1">
    <property type="nucleotide sequence ID" value="NZ_RKRF01000007.1"/>
</dbReference>
<accession>A0A3N5BJD6</accession>
<organism evidence="1 2">
    <name type="scientific">Aquisalibacillus elongatus</name>
    <dbReference type="NCBI Taxonomy" id="485577"/>
    <lineage>
        <taxon>Bacteria</taxon>
        <taxon>Bacillati</taxon>
        <taxon>Bacillota</taxon>
        <taxon>Bacilli</taxon>
        <taxon>Bacillales</taxon>
        <taxon>Bacillaceae</taxon>
        <taxon>Aquisalibacillus</taxon>
    </lineage>
</organism>